<dbReference type="InterPro" id="IPR023874">
    <property type="entry name" value="DNA_rSAM_put"/>
</dbReference>
<dbReference type="InterPro" id="IPR007197">
    <property type="entry name" value="rSAM"/>
</dbReference>
<dbReference type="PANTHER" id="PTHR21180">
    <property type="entry name" value="ENDONUCLEASE/EXONUCLEASE/PHOSPHATASE FAMILY DOMAIN-CONTAINING PROTEIN 1"/>
    <property type="match status" value="1"/>
</dbReference>
<accession>A0A0F9J7W0</accession>
<evidence type="ECO:0000313" key="6">
    <source>
        <dbReference type="EMBL" id="KKM01936.1"/>
    </source>
</evidence>
<evidence type="ECO:0000259" key="5">
    <source>
        <dbReference type="PROSITE" id="PS51918"/>
    </source>
</evidence>
<dbReference type="GO" id="GO:0046872">
    <property type="term" value="F:metal ion binding"/>
    <property type="evidence" value="ECO:0007669"/>
    <property type="project" value="UniProtKB-KW"/>
</dbReference>
<keyword evidence="2" id="KW-0479">Metal-binding</keyword>
<dbReference type="InterPro" id="IPR010994">
    <property type="entry name" value="RuvA_2-like"/>
</dbReference>
<reference evidence="6" key="1">
    <citation type="journal article" date="2015" name="Nature">
        <title>Complex archaea that bridge the gap between prokaryotes and eukaryotes.</title>
        <authorList>
            <person name="Spang A."/>
            <person name="Saw J.H."/>
            <person name="Jorgensen S.L."/>
            <person name="Zaremba-Niedzwiedzka K."/>
            <person name="Martijn J."/>
            <person name="Lind A.E."/>
            <person name="van Eijk R."/>
            <person name="Schleper C."/>
            <person name="Guy L."/>
            <person name="Ettema T.J."/>
        </authorList>
    </citation>
    <scope>NUCLEOTIDE SEQUENCE</scope>
</reference>
<sequence>MTYLLRKPDSWDKLKILGEVAQFDVCGFPSIFTRKKRKSERFKFIYPAVGQKGSCVRLFKVLQSNACEGNCFYCANRKDRDFPRVDLSPQELARLFIQYYDKRLVDGLFLSSAICGSTNQSEEKMLQTVQLLRYRYDYRGYIHYKILPGTDQSLIEAAAKLVDRLSINLEAPDEKYLAQLSPGKKFASELLGGLERIARVNREKPLKGGITTQLVVGAAKETDREILNLSDKLYRNYKLWRVYYSAFMPISGTPLEELPPCLPLREYRLYQADFLLKGYGFTSEELPFEEDGSLPQEHDPKLAWALKHPEVFPLEVNKADLTEVLKVPGIGRISARRIVETRNQEKFTRLDQLKKTGAVIGRARNFLTLQGKFYPAPKKATSRINKQLSFRYWNL</sequence>
<dbReference type="SUPFAM" id="SSF47781">
    <property type="entry name" value="RuvA domain 2-like"/>
    <property type="match status" value="1"/>
</dbReference>
<dbReference type="SUPFAM" id="SSF102114">
    <property type="entry name" value="Radical SAM enzymes"/>
    <property type="match status" value="1"/>
</dbReference>
<dbReference type="Pfam" id="PF04055">
    <property type="entry name" value="Radical_SAM"/>
    <property type="match status" value="1"/>
</dbReference>
<keyword evidence="4" id="KW-0411">Iron-sulfur</keyword>
<dbReference type="InterPro" id="IPR058240">
    <property type="entry name" value="rSAM_sf"/>
</dbReference>
<dbReference type="PANTHER" id="PTHR21180:SF9">
    <property type="entry name" value="TYPE II SECRETION SYSTEM PROTEIN K"/>
    <property type="match status" value="1"/>
</dbReference>
<evidence type="ECO:0000256" key="4">
    <source>
        <dbReference type="ARBA" id="ARBA00023014"/>
    </source>
</evidence>
<name>A0A0F9J7W0_9ZZZZ</name>
<dbReference type="GO" id="GO:0051536">
    <property type="term" value="F:iron-sulfur cluster binding"/>
    <property type="evidence" value="ECO:0007669"/>
    <property type="project" value="UniProtKB-KW"/>
</dbReference>
<protein>
    <recommendedName>
        <fullName evidence="5">Radical SAM core domain-containing protein</fullName>
    </recommendedName>
</protein>
<comment type="caution">
    <text evidence="6">The sequence shown here is derived from an EMBL/GenBank/DDBJ whole genome shotgun (WGS) entry which is preliminary data.</text>
</comment>
<dbReference type="Pfam" id="PF12836">
    <property type="entry name" value="HHH_3"/>
    <property type="match status" value="1"/>
</dbReference>
<dbReference type="InterPro" id="IPR006638">
    <property type="entry name" value="Elp3/MiaA/NifB-like_rSAM"/>
</dbReference>
<dbReference type="CDD" id="cd01335">
    <property type="entry name" value="Radical_SAM"/>
    <property type="match status" value="1"/>
</dbReference>
<evidence type="ECO:0000256" key="1">
    <source>
        <dbReference type="ARBA" id="ARBA00022691"/>
    </source>
</evidence>
<dbReference type="InterPro" id="IPR051675">
    <property type="entry name" value="Endo/Exo/Phosphatase_dom_1"/>
</dbReference>
<keyword evidence="3" id="KW-0408">Iron</keyword>
<dbReference type="Gene3D" id="3.20.20.70">
    <property type="entry name" value="Aldolase class I"/>
    <property type="match status" value="1"/>
</dbReference>
<organism evidence="6">
    <name type="scientific">marine sediment metagenome</name>
    <dbReference type="NCBI Taxonomy" id="412755"/>
    <lineage>
        <taxon>unclassified sequences</taxon>
        <taxon>metagenomes</taxon>
        <taxon>ecological metagenomes</taxon>
    </lineage>
</organism>
<dbReference type="EMBL" id="LAZR01017062">
    <property type="protein sequence ID" value="KKM01936.1"/>
    <property type="molecule type" value="Genomic_DNA"/>
</dbReference>
<dbReference type="InterPro" id="IPR013785">
    <property type="entry name" value="Aldolase_TIM"/>
</dbReference>
<proteinExistence type="predicted"/>
<keyword evidence="1" id="KW-0949">S-adenosyl-L-methionine</keyword>
<gene>
    <name evidence="6" type="ORF">LCGC14_1789460</name>
</gene>
<dbReference type="AlphaFoldDB" id="A0A0F9J7W0"/>
<dbReference type="SMART" id="SM00729">
    <property type="entry name" value="Elp3"/>
    <property type="match status" value="1"/>
</dbReference>
<feature type="domain" description="Radical SAM core" evidence="5">
    <location>
        <begin position="48"/>
        <end position="285"/>
    </location>
</feature>
<dbReference type="Gene3D" id="1.10.150.320">
    <property type="entry name" value="Photosystem II 12 kDa extrinsic protein"/>
    <property type="match status" value="1"/>
</dbReference>
<dbReference type="PROSITE" id="PS51918">
    <property type="entry name" value="RADICAL_SAM"/>
    <property type="match status" value="1"/>
</dbReference>
<dbReference type="GO" id="GO:0003824">
    <property type="term" value="F:catalytic activity"/>
    <property type="evidence" value="ECO:0007669"/>
    <property type="project" value="InterPro"/>
</dbReference>
<evidence type="ECO:0000256" key="2">
    <source>
        <dbReference type="ARBA" id="ARBA00022723"/>
    </source>
</evidence>
<dbReference type="SFLD" id="SFLDS00029">
    <property type="entry name" value="Radical_SAM"/>
    <property type="match status" value="1"/>
</dbReference>
<evidence type="ECO:0000256" key="3">
    <source>
        <dbReference type="ARBA" id="ARBA00023004"/>
    </source>
</evidence>
<dbReference type="SFLD" id="SFLDG01102">
    <property type="entry name" value="Uncharacterised_Radical_SAM_Su"/>
    <property type="match status" value="1"/>
</dbReference>